<dbReference type="GO" id="GO:0045773">
    <property type="term" value="P:positive regulation of axon extension"/>
    <property type="evidence" value="ECO:0007669"/>
    <property type="project" value="TreeGrafter"/>
</dbReference>
<dbReference type="GO" id="GO:0061003">
    <property type="term" value="P:positive regulation of dendritic spine morphogenesis"/>
    <property type="evidence" value="ECO:0007669"/>
    <property type="project" value="TreeGrafter"/>
</dbReference>
<dbReference type="PANTHER" id="PTHR10829">
    <property type="entry name" value="CORTACTIN AND DREBRIN"/>
    <property type="match status" value="1"/>
</dbReference>
<accession>A0AAD7RWI3</accession>
<dbReference type="GO" id="GO:0005884">
    <property type="term" value="C:actin filament"/>
    <property type="evidence" value="ECO:0007669"/>
    <property type="project" value="TreeGrafter"/>
</dbReference>
<evidence type="ECO:0000256" key="7">
    <source>
        <dbReference type="SAM" id="MobiDB-lite"/>
    </source>
</evidence>
<dbReference type="PROSITE" id="PS50002">
    <property type="entry name" value="SH3"/>
    <property type="match status" value="1"/>
</dbReference>
<dbReference type="GO" id="GO:0014069">
    <property type="term" value="C:postsynaptic density"/>
    <property type="evidence" value="ECO:0007669"/>
    <property type="project" value="TreeGrafter"/>
</dbReference>
<dbReference type="GO" id="GO:0030027">
    <property type="term" value="C:lamellipodium"/>
    <property type="evidence" value="ECO:0007669"/>
    <property type="project" value="TreeGrafter"/>
</dbReference>
<dbReference type="Pfam" id="PF00018">
    <property type="entry name" value="SH3_1"/>
    <property type="match status" value="1"/>
</dbReference>
<dbReference type="SMART" id="SM00326">
    <property type="entry name" value="SH3"/>
    <property type="match status" value="1"/>
</dbReference>
<keyword evidence="4" id="KW-0009">Actin-binding</keyword>
<gene>
    <name evidence="9" type="ORF">AAFF_G00086240</name>
</gene>
<sequence length="205" mass="22529">MTTEASEETDPEQEEETTVAHREEMGKPGSEQQVCAPSVAPTLVEEVEEEEEEPNTISQPHQELSRTEEATDVVGVDQSTSQEVEVHPTNGMSTEEESVVPAEQNGTERSLSPSETELSPCAPRHDGMEDDIIIKDSTENGEESSLDGQLCVRALYDYQAEDESELSLEPGDIISAVETVNKAWWRGCSKDGRQGLFPANYVETI</sequence>
<evidence type="ECO:0000256" key="6">
    <source>
        <dbReference type="PROSITE-ProRule" id="PRU00192"/>
    </source>
</evidence>
<dbReference type="PRINTS" id="PR00452">
    <property type="entry name" value="SH3DOMAIN"/>
</dbReference>
<dbReference type="GO" id="GO:0051015">
    <property type="term" value="F:actin filament binding"/>
    <property type="evidence" value="ECO:0007669"/>
    <property type="project" value="TreeGrafter"/>
</dbReference>
<organism evidence="9 10">
    <name type="scientific">Aldrovandia affinis</name>
    <dbReference type="NCBI Taxonomy" id="143900"/>
    <lineage>
        <taxon>Eukaryota</taxon>
        <taxon>Metazoa</taxon>
        <taxon>Chordata</taxon>
        <taxon>Craniata</taxon>
        <taxon>Vertebrata</taxon>
        <taxon>Euteleostomi</taxon>
        <taxon>Actinopterygii</taxon>
        <taxon>Neopterygii</taxon>
        <taxon>Teleostei</taxon>
        <taxon>Notacanthiformes</taxon>
        <taxon>Halosauridae</taxon>
        <taxon>Aldrovandia</taxon>
    </lineage>
</organism>
<dbReference type="FunFam" id="2.30.30.40:FF:000046">
    <property type="entry name" value="Drebrin-like protein isoform B"/>
    <property type="match status" value="1"/>
</dbReference>
<evidence type="ECO:0000313" key="10">
    <source>
        <dbReference type="Proteomes" id="UP001221898"/>
    </source>
</evidence>
<comment type="caution">
    <text evidence="9">The sequence shown here is derived from an EMBL/GenBank/DDBJ whole genome shotgun (WGS) entry which is preliminary data.</text>
</comment>
<keyword evidence="2 6" id="KW-0728">SH3 domain</keyword>
<protein>
    <recommendedName>
        <fullName evidence="8">SH3 domain-containing protein</fullName>
    </recommendedName>
</protein>
<feature type="compositionally biased region" description="Acidic residues" evidence="7">
    <location>
        <begin position="45"/>
        <end position="54"/>
    </location>
</feature>
<evidence type="ECO:0000256" key="3">
    <source>
        <dbReference type="ARBA" id="ARBA00022490"/>
    </source>
</evidence>
<feature type="compositionally biased region" description="Acidic residues" evidence="7">
    <location>
        <begin position="1"/>
        <end position="17"/>
    </location>
</feature>
<keyword evidence="3" id="KW-0963">Cytoplasm</keyword>
<dbReference type="GO" id="GO:0030427">
    <property type="term" value="C:site of polarized growth"/>
    <property type="evidence" value="ECO:0007669"/>
    <property type="project" value="TreeGrafter"/>
</dbReference>
<dbReference type="GO" id="GO:0045211">
    <property type="term" value="C:postsynaptic membrane"/>
    <property type="evidence" value="ECO:0007669"/>
    <property type="project" value="TreeGrafter"/>
</dbReference>
<dbReference type="CDD" id="cd11960">
    <property type="entry name" value="SH3_Abp1_eu"/>
    <property type="match status" value="1"/>
</dbReference>
<dbReference type="PRINTS" id="PR01887">
    <property type="entry name" value="SPECTRNALPHA"/>
</dbReference>
<evidence type="ECO:0000256" key="4">
    <source>
        <dbReference type="ARBA" id="ARBA00023203"/>
    </source>
</evidence>
<dbReference type="Gene3D" id="2.30.30.40">
    <property type="entry name" value="SH3 Domains"/>
    <property type="match status" value="1"/>
</dbReference>
<dbReference type="EMBL" id="JAINUG010000154">
    <property type="protein sequence ID" value="KAJ8391674.1"/>
    <property type="molecule type" value="Genomic_DNA"/>
</dbReference>
<evidence type="ECO:0000256" key="2">
    <source>
        <dbReference type="ARBA" id="ARBA00022443"/>
    </source>
</evidence>
<evidence type="ECO:0000259" key="8">
    <source>
        <dbReference type="PROSITE" id="PS50002"/>
    </source>
</evidence>
<evidence type="ECO:0000313" key="9">
    <source>
        <dbReference type="EMBL" id="KAJ8391674.1"/>
    </source>
</evidence>
<dbReference type="InterPro" id="IPR001452">
    <property type="entry name" value="SH3_domain"/>
</dbReference>
<feature type="domain" description="SH3" evidence="8">
    <location>
        <begin position="147"/>
        <end position="205"/>
    </location>
</feature>
<dbReference type="GO" id="GO:0030425">
    <property type="term" value="C:dendrite"/>
    <property type="evidence" value="ECO:0007669"/>
    <property type="project" value="TreeGrafter"/>
</dbReference>
<dbReference type="InterPro" id="IPR036028">
    <property type="entry name" value="SH3-like_dom_sf"/>
</dbReference>
<feature type="compositionally biased region" description="Polar residues" evidence="7">
    <location>
        <begin position="104"/>
        <end position="117"/>
    </location>
</feature>
<keyword evidence="10" id="KW-1185">Reference proteome</keyword>
<comment type="subcellular location">
    <subcellularLocation>
        <location evidence="1">Cytoplasm</location>
        <location evidence="1">Cytoskeleton</location>
    </subcellularLocation>
</comment>
<keyword evidence="5" id="KW-0206">Cytoskeleton</keyword>
<feature type="region of interest" description="Disordered" evidence="7">
    <location>
        <begin position="1"/>
        <end position="128"/>
    </location>
</feature>
<dbReference type="Proteomes" id="UP001221898">
    <property type="component" value="Unassembled WGS sequence"/>
</dbReference>
<name>A0AAD7RWI3_9TELE</name>
<dbReference type="SUPFAM" id="SSF50044">
    <property type="entry name" value="SH3-domain"/>
    <property type="match status" value="1"/>
</dbReference>
<dbReference type="GO" id="GO:0048812">
    <property type="term" value="P:neuron projection morphogenesis"/>
    <property type="evidence" value="ECO:0007669"/>
    <property type="project" value="TreeGrafter"/>
</dbReference>
<dbReference type="GO" id="GO:0098974">
    <property type="term" value="P:postsynaptic actin cytoskeleton organization"/>
    <property type="evidence" value="ECO:0007669"/>
    <property type="project" value="TreeGrafter"/>
</dbReference>
<proteinExistence type="predicted"/>
<dbReference type="AlphaFoldDB" id="A0AAD7RWI3"/>
<dbReference type="PANTHER" id="PTHR10829:SF9">
    <property type="entry name" value="ADF-H DOMAIN-CONTAINING PROTEIN"/>
    <property type="match status" value="1"/>
</dbReference>
<dbReference type="GO" id="GO:0030864">
    <property type="term" value="C:cortical actin cytoskeleton"/>
    <property type="evidence" value="ECO:0007669"/>
    <property type="project" value="TreeGrafter"/>
</dbReference>
<dbReference type="GO" id="GO:0030833">
    <property type="term" value="P:regulation of actin filament polymerization"/>
    <property type="evidence" value="ECO:0007669"/>
    <property type="project" value="TreeGrafter"/>
</dbReference>
<dbReference type="InterPro" id="IPR035717">
    <property type="entry name" value="Drebrin-like_SH3"/>
</dbReference>
<reference evidence="9" key="1">
    <citation type="journal article" date="2023" name="Science">
        <title>Genome structures resolve the early diversification of teleost fishes.</title>
        <authorList>
            <person name="Parey E."/>
            <person name="Louis A."/>
            <person name="Montfort J."/>
            <person name="Bouchez O."/>
            <person name="Roques C."/>
            <person name="Iampietro C."/>
            <person name="Lluch J."/>
            <person name="Castinel A."/>
            <person name="Donnadieu C."/>
            <person name="Desvignes T."/>
            <person name="Floi Bucao C."/>
            <person name="Jouanno E."/>
            <person name="Wen M."/>
            <person name="Mejri S."/>
            <person name="Dirks R."/>
            <person name="Jansen H."/>
            <person name="Henkel C."/>
            <person name="Chen W.J."/>
            <person name="Zahm M."/>
            <person name="Cabau C."/>
            <person name="Klopp C."/>
            <person name="Thompson A.W."/>
            <person name="Robinson-Rechavi M."/>
            <person name="Braasch I."/>
            <person name="Lecointre G."/>
            <person name="Bobe J."/>
            <person name="Postlethwait J.H."/>
            <person name="Berthelot C."/>
            <person name="Roest Crollius H."/>
            <person name="Guiguen Y."/>
        </authorList>
    </citation>
    <scope>NUCLEOTIDE SEQUENCE</scope>
    <source>
        <strain evidence="9">NC1722</strain>
    </source>
</reference>
<evidence type="ECO:0000256" key="5">
    <source>
        <dbReference type="ARBA" id="ARBA00023212"/>
    </source>
</evidence>
<evidence type="ECO:0000256" key="1">
    <source>
        <dbReference type="ARBA" id="ARBA00004245"/>
    </source>
</evidence>